<organism evidence="9 10">
    <name type="scientific">Bacterioplanes sanyensis</name>
    <dbReference type="NCBI Taxonomy" id="1249553"/>
    <lineage>
        <taxon>Bacteria</taxon>
        <taxon>Pseudomonadati</taxon>
        <taxon>Pseudomonadota</taxon>
        <taxon>Gammaproteobacteria</taxon>
        <taxon>Oceanospirillales</taxon>
        <taxon>Oceanospirillaceae</taxon>
        <taxon>Bacterioplanes</taxon>
    </lineage>
</organism>
<keyword evidence="7" id="KW-1005">Bacterial flagellum biogenesis</keyword>
<sequence length="245" mass="27721">MTLLRLHYQSIAEARTMSGIILIISLLTCLLSPQARAQSDRDWRQHIEQQLLQQWRQQTGIRDDASISFIGISHQYQLPQCQLPLTIDALRPPLAGRNNIAIRCDAPYWVQNMAIQLHHMTNMVTLKRPLASDQVITNKDVRLARLDAGEQTKGYYAAIEQVLGQKAKRSLRPGTVLSEDMLSLPDLIQRRQRVTIQVDRPGIRVEMPGEALSSGHLGESIRVRNLQSRRIVEATVVEAGLVQVR</sequence>
<dbReference type="PANTHER" id="PTHR36307:SF1">
    <property type="entry name" value="FLAGELLA BASAL BODY P-RING FORMATION PROTEIN FLGA"/>
    <property type="match status" value="1"/>
</dbReference>
<comment type="similarity">
    <text evidence="2 7">Belongs to the FlgA family.</text>
</comment>
<comment type="function">
    <text evidence="6 7">Involved in the assembly process of the P-ring formation. It may associate with FlgF on the rod constituting a structure essential for the P-ring assembly or may act as a modulator protein for the P-ring assembly.</text>
</comment>
<dbReference type="EMBL" id="CP022530">
    <property type="protein sequence ID" value="ASP40625.1"/>
    <property type="molecule type" value="Genomic_DNA"/>
</dbReference>
<dbReference type="InterPro" id="IPR013974">
    <property type="entry name" value="SAF"/>
</dbReference>
<comment type="subcellular location">
    <subcellularLocation>
        <location evidence="1 7">Periplasm</location>
    </subcellularLocation>
</comment>
<evidence type="ECO:0000256" key="1">
    <source>
        <dbReference type="ARBA" id="ARBA00004418"/>
    </source>
</evidence>
<evidence type="ECO:0000256" key="7">
    <source>
        <dbReference type="RuleBase" id="RU362063"/>
    </source>
</evidence>
<dbReference type="SMART" id="SM00858">
    <property type="entry name" value="SAF"/>
    <property type="match status" value="1"/>
</dbReference>
<evidence type="ECO:0000313" key="10">
    <source>
        <dbReference type="Proteomes" id="UP000202440"/>
    </source>
</evidence>
<gene>
    <name evidence="9" type="primary">flgA</name>
    <name evidence="9" type="ORF">CHH28_18990</name>
</gene>
<dbReference type="GO" id="GO:0044780">
    <property type="term" value="P:bacterial-type flagellum assembly"/>
    <property type="evidence" value="ECO:0007669"/>
    <property type="project" value="InterPro"/>
</dbReference>
<dbReference type="Gene3D" id="3.90.1210.10">
    <property type="entry name" value="Antifreeze-like/N-acetylneuraminic acid synthase C-terminal domain"/>
    <property type="match status" value="1"/>
</dbReference>
<dbReference type="AlphaFoldDB" id="A0A222FNL6"/>
<evidence type="ECO:0000259" key="8">
    <source>
        <dbReference type="SMART" id="SM00858"/>
    </source>
</evidence>
<evidence type="ECO:0000256" key="4">
    <source>
        <dbReference type="ARBA" id="ARBA00022729"/>
    </source>
</evidence>
<evidence type="ECO:0000313" key="9">
    <source>
        <dbReference type="EMBL" id="ASP40625.1"/>
    </source>
</evidence>
<keyword evidence="4" id="KW-0732">Signal</keyword>
<dbReference type="InterPro" id="IPR017585">
    <property type="entry name" value="SAF_FlgA"/>
</dbReference>
<keyword evidence="9" id="KW-0282">Flagellum</keyword>
<dbReference type="Pfam" id="PF13144">
    <property type="entry name" value="ChapFlgA"/>
    <property type="match status" value="1"/>
</dbReference>
<dbReference type="NCBIfam" id="TIGR03170">
    <property type="entry name" value="flgA_cterm"/>
    <property type="match status" value="1"/>
</dbReference>
<name>A0A222FNL6_9GAMM</name>
<feature type="domain" description="SAF" evidence="8">
    <location>
        <begin position="121"/>
        <end position="183"/>
    </location>
</feature>
<dbReference type="PANTHER" id="PTHR36307">
    <property type="entry name" value="FLAGELLA BASAL BODY P-RING FORMATION PROTEIN FLGA"/>
    <property type="match status" value="1"/>
</dbReference>
<proteinExistence type="inferred from homology"/>
<reference evidence="9 10" key="1">
    <citation type="submission" date="2017-07" db="EMBL/GenBank/DDBJ databases">
        <title>Annotated genome sequence of Bacterioplanes sanyensis isolated from Red Sea.</title>
        <authorList>
            <person name="Rehman Z.U."/>
        </authorList>
    </citation>
    <scope>NUCLEOTIDE SEQUENCE [LARGE SCALE GENOMIC DNA]</scope>
    <source>
        <strain evidence="9 10">NV9</strain>
    </source>
</reference>
<dbReference type="Gene3D" id="2.30.30.760">
    <property type="match status" value="1"/>
</dbReference>
<dbReference type="Proteomes" id="UP000202440">
    <property type="component" value="Chromosome"/>
</dbReference>
<accession>A0A222FNL6</accession>
<dbReference type="KEGG" id="bsan:CHH28_18990"/>
<keyword evidence="10" id="KW-1185">Reference proteome</keyword>
<evidence type="ECO:0000256" key="3">
    <source>
        <dbReference type="ARBA" id="ARBA00014754"/>
    </source>
</evidence>
<keyword evidence="9" id="KW-0969">Cilium</keyword>
<keyword evidence="9" id="KW-0966">Cell projection</keyword>
<keyword evidence="5 7" id="KW-0574">Periplasm</keyword>
<protein>
    <recommendedName>
        <fullName evidence="3 7">Flagella basal body P-ring formation protein FlgA</fullName>
    </recommendedName>
</protein>
<dbReference type="CDD" id="cd11614">
    <property type="entry name" value="SAF_CpaB_FlgA_like"/>
    <property type="match status" value="1"/>
</dbReference>
<dbReference type="InterPro" id="IPR039246">
    <property type="entry name" value="Flagellar_FlgA"/>
</dbReference>
<evidence type="ECO:0000256" key="6">
    <source>
        <dbReference type="ARBA" id="ARBA00025643"/>
    </source>
</evidence>
<dbReference type="GO" id="GO:0042597">
    <property type="term" value="C:periplasmic space"/>
    <property type="evidence" value="ECO:0007669"/>
    <property type="project" value="UniProtKB-SubCell"/>
</dbReference>
<evidence type="ECO:0000256" key="5">
    <source>
        <dbReference type="ARBA" id="ARBA00022764"/>
    </source>
</evidence>
<evidence type="ECO:0000256" key="2">
    <source>
        <dbReference type="ARBA" id="ARBA00010474"/>
    </source>
</evidence>